<organism evidence="1 2">
    <name type="scientific">Canariomyces notabilis</name>
    <dbReference type="NCBI Taxonomy" id="2074819"/>
    <lineage>
        <taxon>Eukaryota</taxon>
        <taxon>Fungi</taxon>
        <taxon>Dikarya</taxon>
        <taxon>Ascomycota</taxon>
        <taxon>Pezizomycotina</taxon>
        <taxon>Sordariomycetes</taxon>
        <taxon>Sordariomycetidae</taxon>
        <taxon>Sordariales</taxon>
        <taxon>Chaetomiaceae</taxon>
        <taxon>Canariomyces</taxon>
    </lineage>
</organism>
<sequence>MFYTTTPSALRAARGRTWVSISNCAGFQSRTLSAAATGHKASQIITFVKTKNKQIDDTLEAFREKFILPTYLTAEEQRKMHSIKWKEKLQRDPLRLEIDDVVHKFYYTDPVNDYPNTMKTVRDIVNSWEDRPTFFQNLRPLLHGVKRSGRKLEATFIPKLIRRACVAGRLDIAIECVRHVEDTNLKLILHESVAELCGFIQKYAVDSRWKQSRIEGALTRLQMVFELLEFNKKHQPKPNTAGRYPFHRDPQFLAGRLHMCASRAVFHRGGQDRSGKVTKYAEELMQLWPEGAGLLDLQPDSAYHDDLKMRYLLNRNNYLWYASPILHGLTLAAQVVDPGLAMQLQNRADAVEAEVKAALAHESIKGGRGELMYNQIFNPQEEEEEEA</sequence>
<comment type="caution">
    <text evidence="1">The sequence shown here is derived from an EMBL/GenBank/DDBJ whole genome shotgun (WGS) entry which is preliminary data.</text>
</comment>
<gene>
    <name evidence="1" type="ORF">N656DRAFT_776323</name>
</gene>
<evidence type="ECO:0000313" key="2">
    <source>
        <dbReference type="Proteomes" id="UP001302812"/>
    </source>
</evidence>
<proteinExistence type="predicted"/>
<dbReference type="GeneID" id="89938738"/>
<dbReference type="RefSeq" id="XP_064672799.1">
    <property type="nucleotide sequence ID" value="XM_064814613.1"/>
</dbReference>
<accession>A0AAN6TIQ9</accession>
<protein>
    <submittedName>
        <fullName evidence="1">Uncharacterized protein</fullName>
    </submittedName>
</protein>
<dbReference type="Proteomes" id="UP001302812">
    <property type="component" value="Unassembled WGS sequence"/>
</dbReference>
<dbReference type="EMBL" id="MU853335">
    <property type="protein sequence ID" value="KAK4115229.1"/>
    <property type="molecule type" value="Genomic_DNA"/>
</dbReference>
<dbReference type="AlphaFoldDB" id="A0AAN6TIQ9"/>
<reference evidence="1" key="2">
    <citation type="submission" date="2023-05" db="EMBL/GenBank/DDBJ databases">
        <authorList>
            <consortium name="Lawrence Berkeley National Laboratory"/>
            <person name="Steindorff A."/>
            <person name="Hensen N."/>
            <person name="Bonometti L."/>
            <person name="Westerberg I."/>
            <person name="Brannstrom I.O."/>
            <person name="Guillou S."/>
            <person name="Cros-Aarteil S."/>
            <person name="Calhoun S."/>
            <person name="Haridas S."/>
            <person name="Kuo A."/>
            <person name="Mondo S."/>
            <person name="Pangilinan J."/>
            <person name="Riley R."/>
            <person name="Labutti K."/>
            <person name="Andreopoulos B."/>
            <person name="Lipzen A."/>
            <person name="Chen C."/>
            <person name="Yanf M."/>
            <person name="Daum C."/>
            <person name="Ng V."/>
            <person name="Clum A."/>
            <person name="Ohm R."/>
            <person name="Martin F."/>
            <person name="Silar P."/>
            <person name="Natvig D."/>
            <person name="Lalanne C."/>
            <person name="Gautier V."/>
            <person name="Ament-Velasquez S.L."/>
            <person name="Kruys A."/>
            <person name="Hutchinson M.I."/>
            <person name="Powell A.J."/>
            <person name="Barry K."/>
            <person name="Miller A.N."/>
            <person name="Grigoriev I.V."/>
            <person name="Debuchy R."/>
            <person name="Gladieux P."/>
            <person name="Thoren M.H."/>
            <person name="Johannesson H."/>
        </authorList>
    </citation>
    <scope>NUCLEOTIDE SEQUENCE</scope>
    <source>
        <strain evidence="1">CBS 508.74</strain>
    </source>
</reference>
<evidence type="ECO:0000313" key="1">
    <source>
        <dbReference type="EMBL" id="KAK4115229.1"/>
    </source>
</evidence>
<keyword evidence="2" id="KW-1185">Reference proteome</keyword>
<reference evidence="1" key="1">
    <citation type="journal article" date="2023" name="Mol. Phylogenet. Evol.">
        <title>Genome-scale phylogeny and comparative genomics of the fungal order Sordariales.</title>
        <authorList>
            <person name="Hensen N."/>
            <person name="Bonometti L."/>
            <person name="Westerberg I."/>
            <person name="Brannstrom I.O."/>
            <person name="Guillou S."/>
            <person name="Cros-Aarteil S."/>
            <person name="Calhoun S."/>
            <person name="Haridas S."/>
            <person name="Kuo A."/>
            <person name="Mondo S."/>
            <person name="Pangilinan J."/>
            <person name="Riley R."/>
            <person name="LaButti K."/>
            <person name="Andreopoulos B."/>
            <person name="Lipzen A."/>
            <person name="Chen C."/>
            <person name="Yan M."/>
            <person name="Daum C."/>
            <person name="Ng V."/>
            <person name="Clum A."/>
            <person name="Steindorff A."/>
            <person name="Ohm R.A."/>
            <person name="Martin F."/>
            <person name="Silar P."/>
            <person name="Natvig D.O."/>
            <person name="Lalanne C."/>
            <person name="Gautier V."/>
            <person name="Ament-Velasquez S.L."/>
            <person name="Kruys A."/>
            <person name="Hutchinson M.I."/>
            <person name="Powell A.J."/>
            <person name="Barry K."/>
            <person name="Miller A.N."/>
            <person name="Grigoriev I.V."/>
            <person name="Debuchy R."/>
            <person name="Gladieux P."/>
            <person name="Hiltunen Thoren M."/>
            <person name="Johannesson H."/>
        </authorList>
    </citation>
    <scope>NUCLEOTIDE SEQUENCE</scope>
    <source>
        <strain evidence="1">CBS 508.74</strain>
    </source>
</reference>
<name>A0AAN6TIQ9_9PEZI</name>